<comment type="similarity">
    <text evidence="1 2">Belongs to the peptidase A24 family.</text>
</comment>
<dbReference type="GO" id="GO:0006465">
    <property type="term" value="P:signal peptide processing"/>
    <property type="evidence" value="ECO:0007669"/>
    <property type="project" value="TreeGrafter"/>
</dbReference>
<dbReference type="RefSeq" id="WP_159460865.1">
    <property type="nucleotide sequence ID" value="NZ_FWXJ01000008.1"/>
</dbReference>
<feature type="domain" description="Prepilin type IV endopeptidase peptidase" evidence="4">
    <location>
        <begin position="7"/>
        <end position="117"/>
    </location>
</feature>
<keyword evidence="3" id="KW-1133">Transmembrane helix</keyword>
<dbReference type="InterPro" id="IPR050882">
    <property type="entry name" value="Prepilin_peptidase/N-MTase"/>
</dbReference>
<proteinExistence type="inferred from homology"/>
<dbReference type="GO" id="GO:0005886">
    <property type="term" value="C:plasma membrane"/>
    <property type="evidence" value="ECO:0007669"/>
    <property type="project" value="TreeGrafter"/>
</dbReference>
<dbReference type="AlphaFoldDB" id="A0A1W2ACY9"/>
<dbReference type="Proteomes" id="UP000192708">
    <property type="component" value="Unassembled WGS sequence"/>
</dbReference>
<evidence type="ECO:0000313" key="6">
    <source>
        <dbReference type="Proteomes" id="UP000192708"/>
    </source>
</evidence>
<keyword evidence="6" id="KW-1185">Reference proteome</keyword>
<dbReference type="PRINTS" id="PR00864">
    <property type="entry name" value="PREPILNPTASE"/>
</dbReference>
<keyword evidence="3" id="KW-0472">Membrane</keyword>
<evidence type="ECO:0000256" key="1">
    <source>
        <dbReference type="ARBA" id="ARBA00005801"/>
    </source>
</evidence>
<dbReference type="Pfam" id="PF01478">
    <property type="entry name" value="Peptidase_A24"/>
    <property type="match status" value="1"/>
</dbReference>
<dbReference type="OrthoDB" id="9789291at2"/>
<feature type="transmembrane region" description="Helical" evidence="3">
    <location>
        <begin position="56"/>
        <end position="76"/>
    </location>
</feature>
<protein>
    <submittedName>
        <fullName evidence="5">Leader peptidase (Prepilin peptidase) / N-methyltransferase</fullName>
    </submittedName>
</protein>
<accession>A0A1W2ACY9</accession>
<evidence type="ECO:0000313" key="5">
    <source>
        <dbReference type="EMBL" id="SMC58547.1"/>
    </source>
</evidence>
<keyword evidence="5" id="KW-0489">Methyltransferase</keyword>
<dbReference type="GO" id="GO:0008168">
    <property type="term" value="F:methyltransferase activity"/>
    <property type="evidence" value="ECO:0007669"/>
    <property type="project" value="UniProtKB-KW"/>
</dbReference>
<dbReference type="InterPro" id="IPR014032">
    <property type="entry name" value="Peptidase_A24A_bac"/>
</dbReference>
<dbReference type="GO" id="GO:0004190">
    <property type="term" value="F:aspartic-type endopeptidase activity"/>
    <property type="evidence" value="ECO:0007669"/>
    <property type="project" value="InterPro"/>
</dbReference>
<gene>
    <name evidence="5" type="ORF">SAMN06296008_10880</name>
</gene>
<feature type="transmembrane region" description="Helical" evidence="3">
    <location>
        <begin position="96"/>
        <end position="121"/>
    </location>
</feature>
<dbReference type="Gene3D" id="1.20.120.1220">
    <property type="match status" value="1"/>
</dbReference>
<reference evidence="5 6" key="1">
    <citation type="submission" date="2017-04" db="EMBL/GenBank/DDBJ databases">
        <authorList>
            <person name="Afonso C.L."/>
            <person name="Miller P.J."/>
            <person name="Scott M.A."/>
            <person name="Spackman E."/>
            <person name="Goraichik I."/>
            <person name="Dimitrov K.M."/>
            <person name="Suarez D.L."/>
            <person name="Swayne D.E."/>
        </authorList>
    </citation>
    <scope>NUCLEOTIDE SEQUENCE [LARGE SCALE GENOMIC DNA]</scope>
    <source>
        <strain evidence="5 6">VK13</strain>
    </source>
</reference>
<name>A0A1W2ACY9_9BURK</name>
<feature type="transmembrane region" description="Helical" evidence="3">
    <location>
        <begin position="133"/>
        <end position="156"/>
    </location>
</feature>
<evidence type="ECO:0000259" key="4">
    <source>
        <dbReference type="Pfam" id="PF01478"/>
    </source>
</evidence>
<evidence type="ECO:0000256" key="3">
    <source>
        <dbReference type="SAM" id="Phobius"/>
    </source>
</evidence>
<dbReference type="PANTHER" id="PTHR30487:SF0">
    <property type="entry name" value="PREPILIN LEADER PEPTIDASE_N-METHYLTRANSFERASE-RELATED"/>
    <property type="match status" value="1"/>
</dbReference>
<dbReference type="PANTHER" id="PTHR30487">
    <property type="entry name" value="TYPE 4 PREPILIN-LIKE PROTEINS LEADER PEPTIDE-PROCESSING ENZYME"/>
    <property type="match status" value="1"/>
</dbReference>
<organism evidence="5 6">
    <name type="scientific">Polynucleobacter kasalickyi</name>
    <dbReference type="NCBI Taxonomy" id="1938817"/>
    <lineage>
        <taxon>Bacteria</taxon>
        <taxon>Pseudomonadati</taxon>
        <taxon>Pseudomonadota</taxon>
        <taxon>Betaproteobacteria</taxon>
        <taxon>Burkholderiales</taxon>
        <taxon>Burkholderiaceae</taxon>
        <taxon>Polynucleobacter</taxon>
    </lineage>
</organism>
<evidence type="ECO:0000256" key="2">
    <source>
        <dbReference type="RuleBase" id="RU003793"/>
    </source>
</evidence>
<keyword evidence="5" id="KW-0808">Transferase</keyword>
<dbReference type="InterPro" id="IPR000045">
    <property type="entry name" value="Prepilin_IV_endopep_pep"/>
</dbReference>
<dbReference type="EMBL" id="FWXJ01000008">
    <property type="protein sequence ID" value="SMC58547.1"/>
    <property type="molecule type" value="Genomic_DNA"/>
</dbReference>
<dbReference type="STRING" id="1938817.SAMN06296008_10880"/>
<dbReference type="GO" id="GO:0032259">
    <property type="term" value="P:methylation"/>
    <property type="evidence" value="ECO:0007669"/>
    <property type="project" value="UniProtKB-KW"/>
</dbReference>
<keyword evidence="3" id="KW-0812">Transmembrane</keyword>
<sequence>MIWIYCLVILLIVTALAIIDLRTMRLPNYLTVPLMVLGLLVSSFTDFGFCSASESLFGLLLGYFLIWAVNCVYFLFTKKHGIGMGDAKLLAAYGAILGFSNVLPILFISSVIGLIGGIIWLKLHKLNHQAAFPFGPFICVAGLIAISDVVFKTFFIRTFFGL</sequence>